<feature type="region of interest" description="Disordered" evidence="1">
    <location>
        <begin position="136"/>
        <end position="165"/>
    </location>
</feature>
<keyword evidence="3" id="KW-0560">Oxidoreductase</keyword>
<dbReference type="PANTHER" id="PTHR34474">
    <property type="entry name" value="SIGNAL TRANSDUCTION PROTEIN TRAP"/>
    <property type="match status" value="1"/>
</dbReference>
<evidence type="ECO:0000256" key="1">
    <source>
        <dbReference type="SAM" id="MobiDB-lite"/>
    </source>
</evidence>
<dbReference type="PROSITE" id="PS51725">
    <property type="entry name" value="ABM"/>
    <property type="match status" value="1"/>
</dbReference>
<dbReference type="EMBL" id="FNFL01000001">
    <property type="protein sequence ID" value="SDJ88413.1"/>
    <property type="molecule type" value="Genomic_DNA"/>
</dbReference>
<gene>
    <name evidence="3" type="ORF">SAMN05216243_1294</name>
</gene>
<dbReference type="RefSeq" id="WP_093212107.1">
    <property type="nucleotide sequence ID" value="NZ_FNFL01000001.1"/>
</dbReference>
<keyword evidence="3" id="KW-0503">Monooxygenase</keyword>
<accession>A0A1G8XD52</accession>
<feature type="domain" description="ABM" evidence="2">
    <location>
        <begin position="66"/>
        <end position="159"/>
    </location>
</feature>
<dbReference type="GO" id="GO:0004497">
    <property type="term" value="F:monooxygenase activity"/>
    <property type="evidence" value="ECO:0007669"/>
    <property type="project" value="UniProtKB-KW"/>
</dbReference>
<evidence type="ECO:0000313" key="3">
    <source>
        <dbReference type="EMBL" id="SDJ88413.1"/>
    </source>
</evidence>
<protein>
    <submittedName>
        <fullName evidence="3">Heme-degrading monooxygenase HmoA</fullName>
    </submittedName>
</protein>
<name>A0A1G8XD52_9BACI</name>
<dbReference type="STRING" id="407036.SAMN05216243_1294"/>
<reference evidence="3 4" key="1">
    <citation type="submission" date="2016-10" db="EMBL/GenBank/DDBJ databases">
        <authorList>
            <person name="de Groot N.N."/>
        </authorList>
    </citation>
    <scope>NUCLEOTIDE SEQUENCE [LARGE SCALE GENOMIC DNA]</scope>
    <source>
        <strain evidence="3 4">CGMCC 1.6502</strain>
    </source>
</reference>
<proteinExistence type="predicted"/>
<keyword evidence="4" id="KW-1185">Reference proteome</keyword>
<dbReference type="Gene3D" id="3.30.70.100">
    <property type="match status" value="1"/>
</dbReference>
<dbReference type="InterPro" id="IPR050404">
    <property type="entry name" value="Heme-degrading_MO"/>
</dbReference>
<organism evidence="3 4">
    <name type="scientific">Sediminibacillus albus</name>
    <dbReference type="NCBI Taxonomy" id="407036"/>
    <lineage>
        <taxon>Bacteria</taxon>
        <taxon>Bacillati</taxon>
        <taxon>Bacillota</taxon>
        <taxon>Bacilli</taxon>
        <taxon>Bacillales</taxon>
        <taxon>Bacillaceae</taxon>
        <taxon>Sediminibacillus</taxon>
    </lineage>
</organism>
<dbReference type="PANTHER" id="PTHR34474:SF2">
    <property type="entry name" value="SIGNAL TRANSDUCTION PROTEIN TRAP"/>
    <property type="match status" value="1"/>
</dbReference>
<dbReference type="SUPFAM" id="SSF54909">
    <property type="entry name" value="Dimeric alpha+beta barrel"/>
    <property type="match status" value="1"/>
</dbReference>
<evidence type="ECO:0000259" key="2">
    <source>
        <dbReference type="PROSITE" id="PS51725"/>
    </source>
</evidence>
<dbReference type="InterPro" id="IPR007138">
    <property type="entry name" value="ABM_dom"/>
</dbReference>
<evidence type="ECO:0000313" key="4">
    <source>
        <dbReference type="Proteomes" id="UP000198694"/>
    </source>
</evidence>
<dbReference type="AlphaFoldDB" id="A0A1G8XD52"/>
<dbReference type="Pfam" id="PF03992">
    <property type="entry name" value="ABM"/>
    <property type="match status" value="1"/>
</dbReference>
<dbReference type="OrthoDB" id="2352283at2"/>
<sequence>MKAQITHGTFDFLSKIKKEHKDKHIYLMQTDDATIAYYEGKHTSIFEQAREYESFVANGELKESGYVVMNNIPVTYEGRPLFEDQFKSRSGSMDDIQGFHALRVLRPLQGNKYVVLVQWDSQKSYQEWKESESFAKAHASSKQKKRPPYHAGPSYTTEAHMIESE</sequence>
<dbReference type="Proteomes" id="UP000198694">
    <property type="component" value="Unassembled WGS sequence"/>
</dbReference>
<feature type="compositionally biased region" description="Basic residues" evidence="1">
    <location>
        <begin position="139"/>
        <end position="148"/>
    </location>
</feature>
<dbReference type="InterPro" id="IPR011008">
    <property type="entry name" value="Dimeric_a/b-barrel"/>
</dbReference>